<feature type="coiled-coil region" evidence="1">
    <location>
        <begin position="7"/>
        <end position="34"/>
    </location>
</feature>
<gene>
    <name evidence="2" type="ORF">GBG19_00545</name>
</gene>
<sequence>MSEISNSKNIQDLLQELNDKQQELVQKAKECGDDSVLYDFTFIIRKRTVCMKSNNSLYVEFSFNKSNFEEKFNNKIKRIQKQLKMMSINNSAKN</sequence>
<organism evidence="2 3">
    <name type="scientific">Poseidonibacter ostreae</name>
    <dbReference type="NCBI Taxonomy" id="2654171"/>
    <lineage>
        <taxon>Bacteria</taxon>
        <taxon>Pseudomonadati</taxon>
        <taxon>Campylobacterota</taxon>
        <taxon>Epsilonproteobacteria</taxon>
        <taxon>Campylobacterales</taxon>
        <taxon>Arcobacteraceae</taxon>
        <taxon>Poseidonibacter</taxon>
    </lineage>
</organism>
<reference evidence="2 3" key="1">
    <citation type="submission" date="2019-10" db="EMBL/GenBank/DDBJ databases">
        <title>Poseidonibacter ostreae sp. nov., isolated from the gut of the Ostrea denselamellosa.</title>
        <authorList>
            <person name="Choi A."/>
        </authorList>
    </citation>
    <scope>NUCLEOTIDE SEQUENCE [LARGE SCALE GENOMIC DNA]</scope>
    <source>
        <strain evidence="2 3">SJOD-M-33</strain>
    </source>
</reference>
<evidence type="ECO:0000256" key="1">
    <source>
        <dbReference type="SAM" id="Coils"/>
    </source>
</evidence>
<name>A0A6L4WWV2_9BACT</name>
<evidence type="ECO:0000313" key="3">
    <source>
        <dbReference type="Proteomes" id="UP000472839"/>
    </source>
</evidence>
<protein>
    <submittedName>
        <fullName evidence="2">Uncharacterized protein</fullName>
    </submittedName>
</protein>
<comment type="caution">
    <text evidence="2">The sequence shown here is derived from an EMBL/GenBank/DDBJ whole genome shotgun (WGS) entry which is preliminary data.</text>
</comment>
<dbReference type="AlphaFoldDB" id="A0A6L4WWV2"/>
<proteinExistence type="predicted"/>
<dbReference type="RefSeq" id="WP_152279460.1">
    <property type="nucleotide sequence ID" value="NZ_WFKK01000001.1"/>
</dbReference>
<accession>A0A6L4WWV2</accession>
<dbReference type="Proteomes" id="UP000472839">
    <property type="component" value="Unassembled WGS sequence"/>
</dbReference>
<dbReference type="EMBL" id="WFKK01000001">
    <property type="protein sequence ID" value="KAB7891357.1"/>
    <property type="molecule type" value="Genomic_DNA"/>
</dbReference>
<keyword evidence="1" id="KW-0175">Coiled coil</keyword>
<evidence type="ECO:0000313" key="2">
    <source>
        <dbReference type="EMBL" id="KAB7891357.1"/>
    </source>
</evidence>